<accession>I4ZAJ8</accession>
<evidence type="ECO:0000313" key="2">
    <source>
        <dbReference type="EMBL" id="EIM33240.1"/>
    </source>
</evidence>
<protein>
    <recommendedName>
        <fullName evidence="1">MAE-28990/MAE-18760-like HEPN domain-containing protein</fullName>
    </recommendedName>
</protein>
<evidence type="ECO:0000259" key="1">
    <source>
        <dbReference type="Pfam" id="PF18737"/>
    </source>
</evidence>
<gene>
    <name evidence="2" type="ORF">PrebiDRAFT_1540</name>
</gene>
<feature type="domain" description="MAE-28990/MAE-18760-like HEPN" evidence="1">
    <location>
        <begin position="4"/>
        <end position="222"/>
    </location>
</feature>
<evidence type="ECO:0000313" key="3">
    <source>
        <dbReference type="Proteomes" id="UP000002786"/>
    </source>
</evidence>
<sequence>MKKTKDEFKKRCVEVDKYLDALSLLDKGNCQLTCTDLAGNAIVRQIDTDLARILKANAFLLLYNLIEATIRNSIQAIINSINGDKLEFAQISDKVQELWLRQEISDIKNTNQNYLIISGISQKILAHSLLSFKEDCIKISGNMDAKAIRKIAKQFGYQEPKDGRGLVQIKEKRNKLAHGEYTFTEVGKNYTISDISILSKEAKEYIDDVLLCVENYILKKSYRKIS</sequence>
<reference evidence="2 3" key="1">
    <citation type="submission" date="2012-02" db="EMBL/GenBank/DDBJ databases">
        <title>Improved High-Quality Draft genome of Prevotella bivia DSM 20514.</title>
        <authorList>
            <consortium name="US DOE Joint Genome Institute (JGI-PGF)"/>
            <person name="Lucas S."/>
            <person name="Copeland A."/>
            <person name="Lapidus A."/>
            <person name="Bruce D."/>
            <person name="Goodwin L."/>
            <person name="Pitluck S."/>
            <person name="Peters L."/>
            <person name="Mikhailova N."/>
            <person name="Munk A.C.C."/>
            <person name="Kyrpides N."/>
            <person name="Mavromatis K."/>
            <person name="Detter J.C."/>
            <person name="Han C."/>
            <person name="Land M."/>
            <person name="Hauser L."/>
            <person name="Markowitz V."/>
            <person name="Cheng J.-F."/>
            <person name="Hugenholtz P."/>
            <person name="Woyke T."/>
            <person name="Wu D."/>
            <person name="Gronow S."/>
            <person name="Wellnitz S."/>
            <person name="Brambilla E."/>
            <person name="Klenk H.-P."/>
            <person name="Eisen J.A."/>
        </authorList>
    </citation>
    <scope>NUCLEOTIDE SEQUENCE [LARGE SCALE GENOMIC DNA]</scope>
    <source>
        <strain evidence="2 3">DSM 20514</strain>
    </source>
</reference>
<dbReference type="Proteomes" id="UP000002786">
    <property type="component" value="Unassembled WGS sequence"/>
</dbReference>
<proteinExistence type="predicted"/>
<dbReference type="HOGENOM" id="CLU_100975_0_0_10"/>
<organism evidence="2 3">
    <name type="scientific">Prevotella bivia DSM 20514</name>
    <dbReference type="NCBI Taxonomy" id="868129"/>
    <lineage>
        <taxon>Bacteria</taxon>
        <taxon>Pseudomonadati</taxon>
        <taxon>Bacteroidota</taxon>
        <taxon>Bacteroidia</taxon>
        <taxon>Bacteroidales</taxon>
        <taxon>Prevotellaceae</taxon>
        <taxon>Prevotella</taxon>
    </lineage>
</organism>
<keyword evidence="3" id="KW-1185">Reference proteome</keyword>
<dbReference type="EMBL" id="JH660660">
    <property type="protein sequence ID" value="EIM33240.1"/>
    <property type="molecule type" value="Genomic_DNA"/>
</dbReference>
<name>I4ZAJ8_9BACT</name>
<dbReference type="GeneID" id="78531492"/>
<dbReference type="InterPro" id="IPR040788">
    <property type="entry name" value="HEPN_MAE_28990"/>
</dbReference>
<dbReference type="RefSeq" id="WP_004338036.1">
    <property type="nucleotide sequence ID" value="NZ_JH660660.1"/>
</dbReference>
<dbReference type="Pfam" id="PF18737">
    <property type="entry name" value="HEPN_MAE_28990"/>
    <property type="match status" value="1"/>
</dbReference>
<dbReference type="AlphaFoldDB" id="I4ZAJ8"/>